<evidence type="ECO:0000313" key="16">
    <source>
        <dbReference type="Proteomes" id="UP000184139"/>
    </source>
</evidence>
<keyword evidence="10" id="KW-0375">Hydrogen ion transport</keyword>
<dbReference type="HAMAP" id="MF_00530">
    <property type="entry name" value="ATP_synth_epsil_bac"/>
    <property type="match status" value="1"/>
</dbReference>
<dbReference type="RefSeq" id="WP_073374674.1">
    <property type="nucleotide sequence ID" value="NZ_FQXS01000006.1"/>
</dbReference>
<dbReference type="Pfam" id="PF02823">
    <property type="entry name" value="ATP-synt_DE_N"/>
    <property type="match status" value="1"/>
</dbReference>
<reference evidence="15 16" key="1">
    <citation type="submission" date="2016-11" db="EMBL/GenBank/DDBJ databases">
        <authorList>
            <person name="Jaros S."/>
            <person name="Januszkiewicz K."/>
            <person name="Wedrychowicz H."/>
        </authorList>
    </citation>
    <scope>NUCLEOTIDE SEQUENCE [LARGE SCALE GENOMIC DNA]</scope>
    <source>
        <strain evidence="15 16">DSM 9705</strain>
    </source>
</reference>
<evidence type="ECO:0000259" key="14">
    <source>
        <dbReference type="Pfam" id="PF02823"/>
    </source>
</evidence>
<keyword evidence="12" id="KW-0175">Coiled coil</keyword>
<evidence type="ECO:0000256" key="2">
    <source>
        <dbReference type="ARBA" id="ARBA00004202"/>
    </source>
</evidence>
<evidence type="ECO:0000259" key="13">
    <source>
        <dbReference type="Pfam" id="PF00401"/>
    </source>
</evidence>
<dbReference type="EMBL" id="FQXS01000006">
    <property type="protein sequence ID" value="SHH68237.1"/>
    <property type="molecule type" value="Genomic_DNA"/>
</dbReference>
<dbReference type="CDD" id="cd12152">
    <property type="entry name" value="F1-ATPase_delta"/>
    <property type="match status" value="1"/>
</dbReference>
<evidence type="ECO:0000256" key="6">
    <source>
        <dbReference type="ARBA" id="ARBA00023065"/>
    </source>
</evidence>
<evidence type="ECO:0000313" key="15">
    <source>
        <dbReference type="EMBL" id="SHH68237.1"/>
    </source>
</evidence>
<name>A0A1M5UYW6_9BACT</name>
<dbReference type="Proteomes" id="UP000184139">
    <property type="component" value="Unassembled WGS sequence"/>
</dbReference>
<accession>A0A1M5UYW6</accession>
<dbReference type="NCBIfam" id="TIGR01216">
    <property type="entry name" value="ATP_synt_epsi"/>
    <property type="match status" value="1"/>
</dbReference>
<comment type="similarity">
    <text evidence="3 10 11">Belongs to the ATPase epsilon chain family.</text>
</comment>
<dbReference type="GO" id="GO:0046933">
    <property type="term" value="F:proton-transporting ATP synthase activity, rotational mechanism"/>
    <property type="evidence" value="ECO:0007669"/>
    <property type="project" value="UniProtKB-UniRule"/>
</dbReference>
<evidence type="ECO:0000256" key="1">
    <source>
        <dbReference type="ARBA" id="ARBA00003543"/>
    </source>
</evidence>
<dbReference type="SUPFAM" id="SSF46604">
    <property type="entry name" value="Epsilon subunit of F1F0-ATP synthase C-terminal domain"/>
    <property type="match status" value="1"/>
</dbReference>
<organism evidence="15 16">
    <name type="scientific">Desulfofustis glycolicus DSM 9705</name>
    <dbReference type="NCBI Taxonomy" id="1121409"/>
    <lineage>
        <taxon>Bacteria</taxon>
        <taxon>Pseudomonadati</taxon>
        <taxon>Thermodesulfobacteriota</taxon>
        <taxon>Desulfobulbia</taxon>
        <taxon>Desulfobulbales</taxon>
        <taxon>Desulfocapsaceae</taxon>
        <taxon>Desulfofustis</taxon>
    </lineage>
</organism>
<feature type="domain" description="ATP synthase F1 complex delta/epsilon subunit N-terminal" evidence="14">
    <location>
        <begin position="6"/>
        <end position="83"/>
    </location>
</feature>
<evidence type="ECO:0000256" key="12">
    <source>
        <dbReference type="SAM" id="Coils"/>
    </source>
</evidence>
<dbReference type="GO" id="GO:0005524">
    <property type="term" value="F:ATP binding"/>
    <property type="evidence" value="ECO:0007669"/>
    <property type="project" value="UniProtKB-UniRule"/>
</dbReference>
<evidence type="ECO:0000256" key="3">
    <source>
        <dbReference type="ARBA" id="ARBA00005712"/>
    </source>
</evidence>
<dbReference type="PANTHER" id="PTHR13822:SF10">
    <property type="entry name" value="ATP SYNTHASE EPSILON CHAIN, CHLOROPLASTIC"/>
    <property type="match status" value="1"/>
</dbReference>
<keyword evidence="8 10" id="KW-0139">CF(1)</keyword>
<dbReference type="GO" id="GO:0045259">
    <property type="term" value="C:proton-transporting ATP synthase complex"/>
    <property type="evidence" value="ECO:0007669"/>
    <property type="project" value="UniProtKB-KW"/>
</dbReference>
<comment type="subunit">
    <text evidence="4 10 11">F-type ATPases have 2 components, CF(1) - the catalytic core - and CF(0) - the membrane proton channel. CF(1) has five subunits: alpha(3), beta(3), gamma(1), delta(1), epsilon(1). CF(0) has three main subunits: a, b and c.</text>
</comment>
<dbReference type="OrthoDB" id="9799969at2"/>
<dbReference type="Gene3D" id="1.20.5.440">
    <property type="entry name" value="ATP synthase delta/epsilon subunit, C-terminal domain"/>
    <property type="match status" value="1"/>
</dbReference>
<dbReference type="PANTHER" id="PTHR13822">
    <property type="entry name" value="ATP SYNTHASE DELTA/EPSILON CHAIN"/>
    <property type="match status" value="1"/>
</dbReference>
<keyword evidence="16" id="KW-1185">Reference proteome</keyword>
<keyword evidence="6 10" id="KW-0406">Ion transport</keyword>
<keyword evidence="10" id="KW-1003">Cell membrane</keyword>
<keyword evidence="9 10" id="KW-0066">ATP synthesis</keyword>
<feature type="domain" description="ATP synthase epsilon subunit C-terminal" evidence="13">
    <location>
        <begin position="88"/>
        <end position="134"/>
    </location>
</feature>
<evidence type="ECO:0000256" key="5">
    <source>
        <dbReference type="ARBA" id="ARBA00022448"/>
    </source>
</evidence>
<evidence type="ECO:0000256" key="8">
    <source>
        <dbReference type="ARBA" id="ARBA00023196"/>
    </source>
</evidence>
<evidence type="ECO:0000256" key="4">
    <source>
        <dbReference type="ARBA" id="ARBA00011648"/>
    </source>
</evidence>
<proteinExistence type="inferred from homology"/>
<dbReference type="GO" id="GO:0005886">
    <property type="term" value="C:plasma membrane"/>
    <property type="evidence" value="ECO:0007669"/>
    <property type="project" value="UniProtKB-SubCell"/>
</dbReference>
<dbReference type="InterPro" id="IPR036771">
    <property type="entry name" value="ATPsynth_dsu/esu_N"/>
</dbReference>
<comment type="subcellular location">
    <subcellularLocation>
        <location evidence="2 10">Cell membrane</location>
        <topology evidence="2 10">Peripheral membrane protein</topology>
    </subcellularLocation>
</comment>
<dbReference type="InterPro" id="IPR020547">
    <property type="entry name" value="ATP_synth_F1_esu_C"/>
</dbReference>
<sequence length="137" mass="14817">MAQQIALEVVTPTGAVVNEEVDIVNAPGYGGDFGVLANHAPFLSTIKIGILSYEIGKKREFLMISGGFCEVSNNKITFLVESAEFGHQIDVDRAMKAKERAEKRLAQAASHDESINVTRAEAALQRALSRIKAASTR</sequence>
<comment type="function">
    <text evidence="1 10">Produces ATP from ADP in the presence of a proton gradient across the membrane.</text>
</comment>
<keyword evidence="5 10" id="KW-0813">Transport</keyword>
<dbReference type="STRING" id="1121409.SAMN02745124_01419"/>
<dbReference type="Pfam" id="PF00401">
    <property type="entry name" value="ATP-synt_DE"/>
    <property type="match status" value="1"/>
</dbReference>
<dbReference type="InterPro" id="IPR036794">
    <property type="entry name" value="ATP_F1_dsu/esu_C_sf"/>
</dbReference>
<evidence type="ECO:0000256" key="11">
    <source>
        <dbReference type="RuleBase" id="RU003656"/>
    </source>
</evidence>
<keyword evidence="7 10" id="KW-0472">Membrane</keyword>
<dbReference type="InterPro" id="IPR020546">
    <property type="entry name" value="ATP_synth_F1_dsu/esu_N"/>
</dbReference>
<dbReference type="Gene3D" id="2.60.15.10">
    <property type="entry name" value="F0F1 ATP synthase delta/epsilon subunit, N-terminal"/>
    <property type="match status" value="1"/>
</dbReference>
<evidence type="ECO:0000256" key="9">
    <source>
        <dbReference type="ARBA" id="ARBA00023310"/>
    </source>
</evidence>
<gene>
    <name evidence="10" type="primary">atpC</name>
    <name evidence="15" type="ORF">SAMN02745124_01419</name>
</gene>
<evidence type="ECO:0000256" key="7">
    <source>
        <dbReference type="ARBA" id="ARBA00023136"/>
    </source>
</evidence>
<dbReference type="SUPFAM" id="SSF51344">
    <property type="entry name" value="Epsilon subunit of F1F0-ATP synthase N-terminal domain"/>
    <property type="match status" value="1"/>
</dbReference>
<dbReference type="AlphaFoldDB" id="A0A1M5UYW6"/>
<dbReference type="NCBIfam" id="NF009980">
    <property type="entry name" value="PRK13446.1"/>
    <property type="match status" value="1"/>
</dbReference>
<evidence type="ECO:0000256" key="10">
    <source>
        <dbReference type="HAMAP-Rule" id="MF_00530"/>
    </source>
</evidence>
<protein>
    <recommendedName>
        <fullName evidence="10">ATP synthase epsilon chain</fullName>
    </recommendedName>
    <alternativeName>
        <fullName evidence="10">ATP synthase F1 sector epsilon subunit</fullName>
    </alternativeName>
    <alternativeName>
        <fullName evidence="10">F-ATPase epsilon subunit</fullName>
    </alternativeName>
</protein>
<feature type="coiled-coil region" evidence="12">
    <location>
        <begin position="91"/>
        <end position="137"/>
    </location>
</feature>
<dbReference type="InterPro" id="IPR001469">
    <property type="entry name" value="ATP_synth_F1_dsu/esu"/>
</dbReference>